<evidence type="ECO:0000313" key="3">
    <source>
        <dbReference type="Proteomes" id="UP000291591"/>
    </source>
</evidence>
<accession>A0A4Q7V1N3</accession>
<evidence type="ECO:0000313" key="2">
    <source>
        <dbReference type="EMBL" id="RZT87231.1"/>
    </source>
</evidence>
<keyword evidence="3" id="KW-1185">Reference proteome</keyword>
<dbReference type="GO" id="GO:0003824">
    <property type="term" value="F:catalytic activity"/>
    <property type="evidence" value="ECO:0007669"/>
    <property type="project" value="UniProtKB-ARBA"/>
</dbReference>
<feature type="domain" description="AB hydrolase-1" evidence="1">
    <location>
        <begin position="20"/>
        <end position="259"/>
    </location>
</feature>
<dbReference type="OrthoDB" id="27092at2"/>
<proteinExistence type="predicted"/>
<dbReference type="AlphaFoldDB" id="A0A4Q7V1N3"/>
<dbReference type="SUPFAM" id="SSF53474">
    <property type="entry name" value="alpha/beta-Hydrolases"/>
    <property type="match status" value="1"/>
</dbReference>
<gene>
    <name evidence="2" type="ORF">EV383_4141</name>
</gene>
<dbReference type="Pfam" id="PF12697">
    <property type="entry name" value="Abhydrolase_6"/>
    <property type="match status" value="1"/>
</dbReference>
<name>A0A4Q7V1N3_PSEST</name>
<dbReference type="Proteomes" id="UP000291591">
    <property type="component" value="Unassembled WGS sequence"/>
</dbReference>
<organism evidence="2 3">
    <name type="scientific">Pseudonocardia sediminis</name>
    <dbReference type="NCBI Taxonomy" id="1397368"/>
    <lineage>
        <taxon>Bacteria</taxon>
        <taxon>Bacillati</taxon>
        <taxon>Actinomycetota</taxon>
        <taxon>Actinomycetes</taxon>
        <taxon>Pseudonocardiales</taxon>
        <taxon>Pseudonocardiaceae</taxon>
        <taxon>Pseudonocardia</taxon>
    </lineage>
</organism>
<dbReference type="RefSeq" id="WP_130291411.1">
    <property type="nucleotide sequence ID" value="NZ_SHKL01000001.1"/>
</dbReference>
<dbReference type="PANTHER" id="PTHR43689:SF8">
    <property type="entry name" value="ALPHA_BETA-HYDROLASES SUPERFAMILY PROTEIN"/>
    <property type="match status" value="1"/>
</dbReference>
<dbReference type="PANTHER" id="PTHR43689">
    <property type="entry name" value="HYDROLASE"/>
    <property type="match status" value="1"/>
</dbReference>
<sequence length="277" mass="29944">MSPTAATPPSYHRGGVGTPLVLLHGMTSSWRAWRPILPMLERHHETYAVTMPGHFGGRPMPEGEPVTIDAIVDELCVTLDELGLDAPHVAGNSLGGWVALELARRGRASSVVALSPAGAWAMPLDMYRLLSLFRVGAVVAGWGPMQRLAATVPFLRRILMRSISEHGDRYSGDEVEILFDDMAGCTVLGPLLSRATVDGPIRNFEAVPCPVRIAWAGSDRTIPFRSYGRPMLDAVPDADFVVLPGVGHVPMVDNPELVAWTILQHTRYVAEHASGSS</sequence>
<protein>
    <submittedName>
        <fullName evidence="2">Pimeloyl-ACP methyl ester carboxylesterase</fullName>
    </submittedName>
</protein>
<reference evidence="2 3" key="1">
    <citation type="submission" date="2019-02" db="EMBL/GenBank/DDBJ databases">
        <title>Sequencing the genomes of 1000 actinobacteria strains.</title>
        <authorList>
            <person name="Klenk H.-P."/>
        </authorList>
    </citation>
    <scope>NUCLEOTIDE SEQUENCE [LARGE SCALE GENOMIC DNA]</scope>
    <source>
        <strain evidence="2 3">DSM 45779</strain>
    </source>
</reference>
<dbReference type="EMBL" id="SHKL01000001">
    <property type="protein sequence ID" value="RZT87231.1"/>
    <property type="molecule type" value="Genomic_DNA"/>
</dbReference>
<dbReference type="Gene3D" id="3.40.50.1820">
    <property type="entry name" value="alpha/beta hydrolase"/>
    <property type="match status" value="1"/>
</dbReference>
<dbReference type="InterPro" id="IPR029058">
    <property type="entry name" value="AB_hydrolase_fold"/>
</dbReference>
<evidence type="ECO:0000259" key="1">
    <source>
        <dbReference type="Pfam" id="PF12697"/>
    </source>
</evidence>
<comment type="caution">
    <text evidence="2">The sequence shown here is derived from an EMBL/GenBank/DDBJ whole genome shotgun (WGS) entry which is preliminary data.</text>
</comment>
<dbReference type="InterPro" id="IPR000073">
    <property type="entry name" value="AB_hydrolase_1"/>
</dbReference>